<comment type="similarity">
    <text evidence="1">Belongs to the thiolase-like superfamily. FabH family.</text>
</comment>
<keyword evidence="5" id="KW-0275">Fatty acid biosynthesis</keyword>
<evidence type="ECO:0000256" key="2">
    <source>
        <dbReference type="ARBA" id="ARBA00022516"/>
    </source>
</evidence>
<dbReference type="GO" id="GO:0006633">
    <property type="term" value="P:fatty acid biosynthetic process"/>
    <property type="evidence" value="ECO:0007669"/>
    <property type="project" value="UniProtKB-KW"/>
</dbReference>
<keyword evidence="3" id="KW-0276">Fatty acid metabolism</keyword>
<evidence type="ECO:0000313" key="7">
    <source>
        <dbReference type="Proteomes" id="UP000320481"/>
    </source>
</evidence>
<evidence type="ECO:0000313" key="6">
    <source>
        <dbReference type="EMBL" id="TWV41940.1"/>
    </source>
</evidence>
<evidence type="ECO:0000256" key="4">
    <source>
        <dbReference type="ARBA" id="ARBA00023098"/>
    </source>
</evidence>
<comment type="caution">
    <text evidence="6">The sequence shown here is derived from an EMBL/GenBank/DDBJ whole genome shotgun (WGS) entry which is preliminary data.</text>
</comment>
<accession>A0A5C6JL06</accession>
<sequence length="63" mass="6788">MVNASCRTAVLRGIGAMVPARAVANDELSALLDTSDNWIRTRTGIRRRDWADPGTATSDLAMV</sequence>
<keyword evidence="4" id="KW-0443">Lipid metabolism</keyword>
<name>A0A5C6JL06_9ACTN</name>
<dbReference type="EMBL" id="VOGW01000114">
    <property type="protein sequence ID" value="TWV41940.1"/>
    <property type="molecule type" value="Genomic_DNA"/>
</dbReference>
<protein>
    <submittedName>
        <fullName evidence="6">3-oxoacyl-ACP synthase</fullName>
    </submittedName>
</protein>
<keyword evidence="7" id="KW-1185">Reference proteome</keyword>
<evidence type="ECO:0000256" key="1">
    <source>
        <dbReference type="ARBA" id="ARBA00008642"/>
    </source>
</evidence>
<dbReference type="SUPFAM" id="SSF53901">
    <property type="entry name" value="Thiolase-like"/>
    <property type="match status" value="1"/>
</dbReference>
<dbReference type="GO" id="GO:0016747">
    <property type="term" value="F:acyltransferase activity, transferring groups other than amino-acyl groups"/>
    <property type="evidence" value="ECO:0007669"/>
    <property type="project" value="UniProtKB-ARBA"/>
</dbReference>
<evidence type="ECO:0000256" key="5">
    <source>
        <dbReference type="ARBA" id="ARBA00023160"/>
    </source>
</evidence>
<dbReference type="AlphaFoldDB" id="A0A5C6JL06"/>
<dbReference type="Gene3D" id="3.40.47.10">
    <property type="match status" value="1"/>
</dbReference>
<dbReference type="InterPro" id="IPR016039">
    <property type="entry name" value="Thiolase-like"/>
</dbReference>
<feature type="non-terminal residue" evidence="6">
    <location>
        <position position="63"/>
    </location>
</feature>
<evidence type="ECO:0000256" key="3">
    <source>
        <dbReference type="ARBA" id="ARBA00022832"/>
    </source>
</evidence>
<reference evidence="6" key="1">
    <citation type="journal article" date="2019" name="Microbiol. Resour. Announc.">
        <title>Draft Genomic Sequences of Streptomyces misionensis and Streptomyces albidoflavus, bacteria applied for phytopathogen biocontrol.</title>
        <authorList>
            <person name="Pylro V."/>
            <person name="Dias A."/>
            <person name="Andreote F."/>
            <person name="Varani A."/>
            <person name="Andreote C."/>
            <person name="Bernardo E."/>
            <person name="Martins T."/>
        </authorList>
    </citation>
    <scope>NUCLEOTIDE SEQUENCE [LARGE SCALE GENOMIC DNA]</scope>
    <source>
        <strain evidence="6">66</strain>
    </source>
</reference>
<dbReference type="Proteomes" id="UP000320481">
    <property type="component" value="Unassembled WGS sequence"/>
</dbReference>
<gene>
    <name evidence="6" type="ORF">FRZ03_20145</name>
</gene>
<keyword evidence="2" id="KW-0444">Lipid biosynthesis</keyword>
<proteinExistence type="inferred from homology"/>
<dbReference type="PANTHER" id="PTHR43091">
    <property type="entry name" value="3-OXOACYL-[ACYL-CARRIER-PROTEIN] SYNTHASE"/>
    <property type="match status" value="1"/>
</dbReference>
<dbReference type="PANTHER" id="PTHR43091:SF1">
    <property type="entry name" value="BETA-KETOACYL-[ACYL-CARRIER-PROTEIN] SYNTHASE III, CHLOROPLASTIC"/>
    <property type="match status" value="1"/>
</dbReference>
<organism evidence="6 7">
    <name type="scientific">Streptomyces misionensis</name>
    <dbReference type="NCBI Taxonomy" id="67331"/>
    <lineage>
        <taxon>Bacteria</taxon>
        <taxon>Bacillati</taxon>
        <taxon>Actinomycetota</taxon>
        <taxon>Actinomycetes</taxon>
        <taxon>Kitasatosporales</taxon>
        <taxon>Streptomycetaceae</taxon>
        <taxon>Streptomyces</taxon>
    </lineage>
</organism>